<dbReference type="Gene3D" id="3.10.310.30">
    <property type="match status" value="1"/>
</dbReference>
<dbReference type="Pfam" id="PF17768">
    <property type="entry name" value="RecJ_OB"/>
    <property type="match status" value="1"/>
</dbReference>
<dbReference type="InterPro" id="IPR004610">
    <property type="entry name" value="RecJ"/>
</dbReference>
<keyword evidence="3" id="KW-0540">Nuclease</keyword>
<keyword evidence="5 9" id="KW-0269">Exonuclease</keyword>
<dbReference type="Pfam" id="PF02272">
    <property type="entry name" value="DHHA1"/>
    <property type="match status" value="1"/>
</dbReference>
<keyword evidence="10" id="KW-1185">Reference proteome</keyword>
<feature type="domain" description="DHHA1" evidence="7">
    <location>
        <begin position="325"/>
        <end position="418"/>
    </location>
</feature>
<proteinExistence type="inferred from homology"/>
<dbReference type="InterPro" id="IPR001667">
    <property type="entry name" value="DDH_dom"/>
</dbReference>
<comment type="similarity">
    <text evidence="1">Belongs to the RecJ family.</text>
</comment>
<feature type="domain" description="RecJ OB" evidence="8">
    <location>
        <begin position="439"/>
        <end position="537"/>
    </location>
</feature>
<dbReference type="InterPro" id="IPR051673">
    <property type="entry name" value="SSDNA_exonuclease_RecJ"/>
</dbReference>
<evidence type="ECO:0000313" key="10">
    <source>
        <dbReference type="Proteomes" id="UP001190925"/>
    </source>
</evidence>
<dbReference type="Proteomes" id="UP001190925">
    <property type="component" value="Unassembled WGS sequence"/>
</dbReference>
<dbReference type="PANTHER" id="PTHR30255:SF2">
    <property type="entry name" value="SINGLE-STRANDED-DNA-SPECIFIC EXONUCLEASE RECJ"/>
    <property type="match status" value="1"/>
</dbReference>
<dbReference type="SUPFAM" id="SSF64182">
    <property type="entry name" value="DHH phosphoesterases"/>
    <property type="match status" value="1"/>
</dbReference>
<evidence type="ECO:0000256" key="2">
    <source>
        <dbReference type="ARBA" id="ARBA00019841"/>
    </source>
</evidence>
<reference evidence="9 10" key="1">
    <citation type="journal article" date="2018" name="bioRxiv">
        <title>Evidence of independent acquisition and adaption of ultra-small bacteria to human hosts across the highly diverse yet reduced genomes of the phylum Saccharibacteria.</title>
        <authorList>
            <person name="McLean J.S."/>
            <person name="Bor B."/>
            <person name="To T.T."/>
            <person name="Liu Q."/>
            <person name="Kearns K.A."/>
            <person name="Solden L.M."/>
            <person name="Wrighton K.C."/>
            <person name="He X."/>
            <person name="Shi W."/>
        </authorList>
    </citation>
    <scope>NUCLEOTIDE SEQUENCE [LARGE SCALE GENOMIC DNA]</scope>
    <source>
        <strain evidence="9 10">TM7_CMJM_G6_1_HOT_870</strain>
    </source>
</reference>
<reference evidence="9 10" key="2">
    <citation type="journal article" date="2020" name="Cell Rep.">
        <title>Acquisition and Adaptation of Ultra-small Parasitic Reduced Genome Bacteria to Mammalian Hosts.</title>
        <authorList>
            <person name="McLean J.S."/>
            <person name="Bor B."/>
            <person name="Kerns K.A."/>
            <person name="Liu Q."/>
            <person name="To T.T."/>
            <person name="Solden L."/>
            <person name="Hendrickson E.L."/>
            <person name="Wrighton K."/>
            <person name="Shi W."/>
            <person name="He X."/>
        </authorList>
    </citation>
    <scope>NUCLEOTIDE SEQUENCE [LARGE SCALE GENOMIC DNA]</scope>
    <source>
        <strain evidence="9 10">TM7_CMJM_G6_1_HOT_870</strain>
    </source>
</reference>
<dbReference type="InterPro" id="IPR038763">
    <property type="entry name" value="DHH_sf"/>
</dbReference>
<dbReference type="Gene3D" id="3.90.1640.30">
    <property type="match status" value="1"/>
</dbReference>
<name>A0ABY0FK66_9BACT</name>
<evidence type="ECO:0000256" key="4">
    <source>
        <dbReference type="ARBA" id="ARBA00022801"/>
    </source>
</evidence>
<feature type="domain" description="DDH" evidence="6">
    <location>
        <begin position="57"/>
        <end position="210"/>
    </location>
</feature>
<evidence type="ECO:0000256" key="3">
    <source>
        <dbReference type="ARBA" id="ARBA00022722"/>
    </source>
</evidence>
<keyword evidence="4 9" id="KW-0378">Hydrolase</keyword>
<dbReference type="NCBIfam" id="TIGR00644">
    <property type="entry name" value="recJ"/>
    <property type="match status" value="1"/>
</dbReference>
<dbReference type="GO" id="GO:0004527">
    <property type="term" value="F:exonuclease activity"/>
    <property type="evidence" value="ECO:0007669"/>
    <property type="project" value="UniProtKB-KW"/>
</dbReference>
<protein>
    <recommendedName>
        <fullName evidence="2">Single-stranded-DNA-specific exonuclease RecJ</fullName>
    </recommendedName>
</protein>
<evidence type="ECO:0000259" key="8">
    <source>
        <dbReference type="Pfam" id="PF17768"/>
    </source>
</evidence>
<evidence type="ECO:0000256" key="1">
    <source>
        <dbReference type="ARBA" id="ARBA00005915"/>
    </source>
</evidence>
<sequence>MSTKGIIKKILDKRGISSEEYDNFIFPDYDNQQDPFLLPDMNLAVDRLIQAYKKQEKITIYGDYDVDGVSATALLLDAFNRFGYNNVDYFLPDRFIDGYGMSKRAIEEISKRGTSLIITVDCGSLNHSEILLAKSKGIDVIVTDHHNIADIQPEAVAVVNPRRSENKYANGEKFAGVGVAFKLVQALSTKLEGIPNGQEKWLLDLVTLGTICDVMELKGENRQNVFWGLKVLEKTRRAGLKALLVSNNIKNVSETAIGFIVGPRINAGGRLYSASIALDLVNEKNPFLALEKANNLNKVNTERKTKQDKSFQVADAIAQKYPTDNVIVIADESFHEGIVGIVASKILEKYKKPVFILATHKDIAKGSARSFGDFSVGEAIKMANSHIIKGGGHDAAAGVTLKKEKINDFRIAVNSYYKSLNLQNQEEYLIPKEDVILNDLSELNVDLYNEINKLRPFGKGNEEPILRINNLLVIDKQYMGKNKNHIKVTLSDGRKEFKVLKFNYGNEDDLAINDKVDILFNLGINEWQGHQTVEGMLVYAKKSTVL</sequence>
<organism evidence="9 10">
    <name type="scientific">Candidatus Nanogingivalis gingivitcus</name>
    <dbReference type="NCBI Taxonomy" id="2171992"/>
    <lineage>
        <taxon>Bacteria</taxon>
        <taxon>Candidatus Saccharimonadota</taxon>
        <taxon>Candidatus Nanosyncoccalia</taxon>
        <taxon>Candidatus Nanogingivales</taxon>
        <taxon>Candidatus Nanogingivalaceae</taxon>
        <taxon>Candidatus Nanogingivalis</taxon>
    </lineage>
</organism>
<evidence type="ECO:0000259" key="6">
    <source>
        <dbReference type="Pfam" id="PF01368"/>
    </source>
</evidence>
<evidence type="ECO:0000313" key="9">
    <source>
        <dbReference type="EMBL" id="RYC72690.1"/>
    </source>
</evidence>
<dbReference type="InterPro" id="IPR003156">
    <property type="entry name" value="DHHA1_dom"/>
</dbReference>
<dbReference type="InterPro" id="IPR041122">
    <property type="entry name" value="RecJ_OB"/>
</dbReference>
<dbReference type="RefSeq" id="WP_206660764.1">
    <property type="nucleotide sequence ID" value="NZ_PRLK01000004.1"/>
</dbReference>
<dbReference type="Pfam" id="PF01368">
    <property type="entry name" value="DHH"/>
    <property type="match status" value="1"/>
</dbReference>
<accession>A0ABY0FK66</accession>
<dbReference type="EMBL" id="PRLK01000004">
    <property type="protein sequence ID" value="RYC72690.1"/>
    <property type="molecule type" value="Genomic_DNA"/>
</dbReference>
<dbReference type="PANTHER" id="PTHR30255">
    <property type="entry name" value="SINGLE-STRANDED-DNA-SPECIFIC EXONUCLEASE RECJ"/>
    <property type="match status" value="1"/>
</dbReference>
<evidence type="ECO:0000259" key="7">
    <source>
        <dbReference type="Pfam" id="PF02272"/>
    </source>
</evidence>
<gene>
    <name evidence="9" type="primary">recJ</name>
    <name evidence="9" type="ORF">G6CMJM_00341</name>
</gene>
<comment type="caution">
    <text evidence="9">The sequence shown here is derived from an EMBL/GenBank/DDBJ whole genome shotgun (WGS) entry which is preliminary data.</text>
</comment>
<evidence type="ECO:0000256" key="5">
    <source>
        <dbReference type="ARBA" id="ARBA00022839"/>
    </source>
</evidence>